<protein>
    <recommendedName>
        <fullName evidence="3">Lipoprotein</fullName>
    </recommendedName>
</protein>
<evidence type="ECO:0000313" key="2">
    <source>
        <dbReference type="Proteomes" id="UP000254575"/>
    </source>
</evidence>
<accession>A0A380N233</accession>
<dbReference type="PROSITE" id="PS51257">
    <property type="entry name" value="PROKAR_LIPOPROTEIN"/>
    <property type="match status" value="1"/>
</dbReference>
<dbReference type="Proteomes" id="UP000254575">
    <property type="component" value="Unassembled WGS sequence"/>
</dbReference>
<keyword evidence="2" id="KW-1185">Reference proteome</keyword>
<evidence type="ECO:0008006" key="3">
    <source>
        <dbReference type="Google" id="ProtNLM"/>
    </source>
</evidence>
<proteinExistence type="predicted"/>
<gene>
    <name evidence="1" type="ORF">NCTC10717_02333</name>
</gene>
<dbReference type="EMBL" id="UHIA01000004">
    <property type="protein sequence ID" value="SUO98578.1"/>
    <property type="molecule type" value="Genomic_DNA"/>
</dbReference>
<dbReference type="RefSeq" id="WP_115219380.1">
    <property type="nucleotide sequence ID" value="NZ_UHIA01000004.1"/>
</dbReference>
<sequence length="115" mass="12807">MKNVFFIVLIGAALTGCANQQGTGVGQQLAATWLNNECHRYIEGQQIWQLGKIALGNDADFYKKQVCQCASQEAAKNMNTEQMIGLANERKRPQILLEMIAPTVVVCYRELKGLF</sequence>
<reference evidence="1 2" key="1">
    <citation type="submission" date="2018-06" db="EMBL/GenBank/DDBJ databases">
        <authorList>
            <consortium name="Pathogen Informatics"/>
            <person name="Doyle S."/>
        </authorList>
    </citation>
    <scope>NUCLEOTIDE SEQUENCE [LARGE SCALE GENOMIC DNA]</scope>
    <source>
        <strain evidence="1 2">NCTC10717</strain>
    </source>
</reference>
<dbReference type="OrthoDB" id="5489603at2"/>
<organism evidence="1 2">
    <name type="scientific">Suttonella indologenes</name>
    <dbReference type="NCBI Taxonomy" id="13276"/>
    <lineage>
        <taxon>Bacteria</taxon>
        <taxon>Pseudomonadati</taxon>
        <taxon>Pseudomonadota</taxon>
        <taxon>Gammaproteobacteria</taxon>
        <taxon>Cardiobacteriales</taxon>
        <taxon>Cardiobacteriaceae</taxon>
        <taxon>Suttonella</taxon>
    </lineage>
</organism>
<evidence type="ECO:0000313" key="1">
    <source>
        <dbReference type="EMBL" id="SUO98578.1"/>
    </source>
</evidence>
<dbReference type="AlphaFoldDB" id="A0A380N233"/>
<name>A0A380N233_9GAMM</name>